<evidence type="ECO:0000313" key="2">
    <source>
        <dbReference type="EMBL" id="ANU11887.1"/>
    </source>
</evidence>
<dbReference type="eggNOG" id="ENOG50311MV">
    <property type="taxonomic scope" value="Bacteria"/>
</dbReference>
<feature type="transmembrane region" description="Helical" evidence="1">
    <location>
        <begin position="149"/>
        <end position="172"/>
    </location>
</feature>
<keyword evidence="1" id="KW-0472">Membrane</keyword>
<dbReference type="EMBL" id="AJYB01000024">
    <property type="protein sequence ID" value="EIM06997.1"/>
    <property type="molecule type" value="Genomic_DNA"/>
</dbReference>
<keyword evidence="1" id="KW-0812">Transmembrane</keyword>
<evidence type="ECO:0000313" key="5">
    <source>
        <dbReference type="Proteomes" id="UP000092661"/>
    </source>
</evidence>
<organism evidence="3 4">
    <name type="scientific">Planococcus antarcticus DSM 14505</name>
    <dbReference type="NCBI Taxonomy" id="1185653"/>
    <lineage>
        <taxon>Bacteria</taxon>
        <taxon>Bacillati</taxon>
        <taxon>Bacillota</taxon>
        <taxon>Bacilli</taxon>
        <taxon>Bacillales</taxon>
        <taxon>Caryophanaceae</taxon>
        <taxon>Planococcus</taxon>
    </lineage>
</organism>
<gene>
    <name evidence="3" type="ORF">A1A1_08524</name>
    <name evidence="2" type="ORF">BBH88_17335</name>
</gene>
<evidence type="ECO:0000256" key="1">
    <source>
        <dbReference type="SAM" id="Phobius"/>
    </source>
</evidence>
<keyword evidence="1" id="KW-1133">Transmembrane helix</keyword>
<reference evidence="3 4" key="1">
    <citation type="journal article" date="2012" name="J. Bacteriol.">
        <title>Genome Sequence of the Antarctic Psychrophile Bacterium Planococcus antarcticus DSM 14505.</title>
        <authorList>
            <person name="Margolles A."/>
            <person name="Gueimonde M."/>
            <person name="Sanchez B."/>
        </authorList>
    </citation>
    <scope>NUCLEOTIDE SEQUENCE [LARGE SCALE GENOMIC DNA]</scope>
    <source>
        <strain evidence="3 4">DSM 14505</strain>
    </source>
</reference>
<dbReference type="Proteomes" id="UP000004725">
    <property type="component" value="Unassembled WGS sequence"/>
</dbReference>
<dbReference type="KEGG" id="pana:BBH88_17335"/>
<protein>
    <recommendedName>
        <fullName evidence="6">DUF2812 domain-containing protein</fullName>
    </recommendedName>
</protein>
<reference evidence="2" key="3">
    <citation type="submission" date="2016-10" db="EMBL/GenBank/DDBJ databases">
        <authorList>
            <person name="See-Too W.S."/>
        </authorList>
    </citation>
    <scope>NUCLEOTIDE SEQUENCE</scope>
    <source>
        <strain evidence="2">DSM 14505</strain>
    </source>
</reference>
<keyword evidence="5" id="KW-1185">Reference proteome</keyword>
<proteinExistence type="predicted"/>
<accession>A0A1C7DKE1</accession>
<evidence type="ECO:0008006" key="6">
    <source>
        <dbReference type="Google" id="ProtNLM"/>
    </source>
</evidence>
<sequence>MKRMYKPFWSYDVTKTEQWLSQMACSGLTFVGLNRWTRRFSFNETTAESRIYRITYDKLMSPVLPKTLQAEGWETTVTTGKWQVTTNSQPEQTIRNFPTRDGVIKHNQTITYLFYGLLFYLLSVLIAPISLAFSYFFTDEAIVVEKSPYWIVTYLFFALVVGLVALGIYSIVKITKTNKSLRDPLTTETLQPSNEIDKQAERQLKRSGRWVTKVRLGWMYSPDKLENWLESMEQRGFNLYRVNRIGTIFHFMKGQPRRIAYRVDYQRQPPSSYFAIHKEAGWRDCFVSYSNLENWTIWSQEYTGNQQRPQLYSDNPTRIKHARKMVLTYTAFFLPFTLLYLFFLFNSFNRQTELSHWLSWGTFAFILCIGIYGSFLVQLWTYYVRLKKHTKV</sequence>
<dbReference type="Proteomes" id="UP000092661">
    <property type="component" value="Chromosome"/>
</dbReference>
<evidence type="ECO:0000313" key="4">
    <source>
        <dbReference type="Proteomes" id="UP000004725"/>
    </source>
</evidence>
<feature type="transmembrane region" description="Helical" evidence="1">
    <location>
        <begin position="112"/>
        <end position="137"/>
    </location>
</feature>
<feature type="transmembrane region" description="Helical" evidence="1">
    <location>
        <begin position="357"/>
        <end position="383"/>
    </location>
</feature>
<name>A0A1C7DKE1_9BACL</name>
<dbReference type="EMBL" id="CP016534">
    <property type="protein sequence ID" value="ANU11887.1"/>
    <property type="molecule type" value="Genomic_DNA"/>
</dbReference>
<evidence type="ECO:0000313" key="3">
    <source>
        <dbReference type="EMBL" id="EIM06997.1"/>
    </source>
</evidence>
<reference evidence="5" key="2">
    <citation type="submission" date="2016-07" db="EMBL/GenBank/DDBJ databases">
        <authorList>
            <person name="See-Too W.S."/>
        </authorList>
    </citation>
    <scope>NUCLEOTIDE SEQUENCE [LARGE SCALE GENOMIC DNA]</scope>
    <source>
        <strain evidence="5">DSM 14505</strain>
    </source>
</reference>
<dbReference type="AlphaFoldDB" id="A0A1C7DKE1"/>
<dbReference type="InterPro" id="IPR021359">
    <property type="entry name" value="DUF2812"/>
</dbReference>
<dbReference type="Pfam" id="PF11193">
    <property type="entry name" value="DUF2812"/>
    <property type="match status" value="1"/>
</dbReference>
<feature type="transmembrane region" description="Helical" evidence="1">
    <location>
        <begin position="326"/>
        <end position="345"/>
    </location>
</feature>